<dbReference type="Proteomes" id="UP000770661">
    <property type="component" value="Unassembled WGS sequence"/>
</dbReference>
<evidence type="ECO:0000256" key="4">
    <source>
        <dbReference type="ARBA" id="ARBA00023136"/>
    </source>
</evidence>
<comment type="subcellular location">
    <subcellularLocation>
        <location evidence="1">Membrane</location>
        <topology evidence="1">Multi-pass membrane protein</topology>
    </subcellularLocation>
</comment>
<feature type="region of interest" description="Disordered" evidence="5">
    <location>
        <begin position="56"/>
        <end position="78"/>
    </location>
</feature>
<sequence length="214" mass="22955">MHRTPPHPLLTPHSPLLPHLNASSQRHFSSLFRNAFSVQATSPEAEDVAGSVEAAAPPLFSTTPPPPLPPSSPSSAIDAVEYIPLPPPPPPGTLEPALNALGEPTFTSLGLAGWTPVGLIQSALETMHVSLGMPWWLTIALATVMLRTLIFPLVVVGQRNAAKMNNNMPQLQVLQMKMTEARNSGDQLNGGCVCVWVWVWVCVGVGLNKRGRKM</sequence>
<evidence type="ECO:0000256" key="1">
    <source>
        <dbReference type="ARBA" id="ARBA00004141"/>
    </source>
</evidence>
<dbReference type="EMBL" id="JACEEZ010004141">
    <property type="protein sequence ID" value="KAG0726622.1"/>
    <property type="molecule type" value="Genomic_DNA"/>
</dbReference>
<evidence type="ECO:0000256" key="6">
    <source>
        <dbReference type="SAM" id="Phobius"/>
    </source>
</evidence>
<gene>
    <name evidence="7" type="primary">Oxa1l_1</name>
    <name evidence="7" type="ORF">GWK47_036148</name>
</gene>
<name>A0A8J4YG29_CHIOP</name>
<accession>A0A8J4YG29</accession>
<dbReference type="AlphaFoldDB" id="A0A8J4YG29"/>
<keyword evidence="8" id="KW-1185">Reference proteome</keyword>
<evidence type="ECO:0000313" key="7">
    <source>
        <dbReference type="EMBL" id="KAG0726622.1"/>
    </source>
</evidence>
<dbReference type="GO" id="GO:0005743">
    <property type="term" value="C:mitochondrial inner membrane"/>
    <property type="evidence" value="ECO:0007669"/>
    <property type="project" value="TreeGrafter"/>
</dbReference>
<organism evidence="7 8">
    <name type="scientific">Chionoecetes opilio</name>
    <name type="common">Atlantic snow crab</name>
    <name type="synonym">Cancer opilio</name>
    <dbReference type="NCBI Taxonomy" id="41210"/>
    <lineage>
        <taxon>Eukaryota</taxon>
        <taxon>Metazoa</taxon>
        <taxon>Ecdysozoa</taxon>
        <taxon>Arthropoda</taxon>
        <taxon>Crustacea</taxon>
        <taxon>Multicrustacea</taxon>
        <taxon>Malacostraca</taxon>
        <taxon>Eumalacostraca</taxon>
        <taxon>Eucarida</taxon>
        <taxon>Decapoda</taxon>
        <taxon>Pleocyemata</taxon>
        <taxon>Brachyura</taxon>
        <taxon>Eubrachyura</taxon>
        <taxon>Majoidea</taxon>
        <taxon>Majidae</taxon>
        <taxon>Chionoecetes</taxon>
    </lineage>
</organism>
<proteinExistence type="predicted"/>
<evidence type="ECO:0000313" key="8">
    <source>
        <dbReference type="Proteomes" id="UP000770661"/>
    </source>
</evidence>
<keyword evidence="2 6" id="KW-0812">Transmembrane</keyword>
<evidence type="ECO:0000256" key="5">
    <source>
        <dbReference type="SAM" id="MobiDB-lite"/>
    </source>
</evidence>
<feature type="transmembrane region" description="Helical" evidence="6">
    <location>
        <begin position="135"/>
        <end position="155"/>
    </location>
</feature>
<feature type="transmembrane region" description="Helical" evidence="6">
    <location>
        <begin position="188"/>
        <end position="207"/>
    </location>
</feature>
<dbReference type="InterPro" id="IPR001708">
    <property type="entry name" value="YidC/ALB3/OXA1/COX18"/>
</dbReference>
<keyword evidence="4 6" id="KW-0472">Membrane</keyword>
<reference evidence="7" key="1">
    <citation type="submission" date="2020-07" db="EMBL/GenBank/DDBJ databases">
        <title>The High-quality genome of the commercially important snow crab, Chionoecetes opilio.</title>
        <authorList>
            <person name="Jeong J.-H."/>
            <person name="Ryu S."/>
        </authorList>
    </citation>
    <scope>NUCLEOTIDE SEQUENCE</scope>
    <source>
        <strain evidence="7">MADBK_172401_WGS</strain>
        <tissue evidence="7">Digestive gland</tissue>
    </source>
</reference>
<evidence type="ECO:0000256" key="2">
    <source>
        <dbReference type="ARBA" id="ARBA00022692"/>
    </source>
</evidence>
<protein>
    <submittedName>
        <fullName evidence="7">Mitochondrial inner membrane protein OXA1L</fullName>
    </submittedName>
</protein>
<dbReference type="PANTHER" id="PTHR12428:SF66">
    <property type="entry name" value="MITOCHONDRIAL INNER MEMBRANE PROTEIN OXA1L"/>
    <property type="match status" value="1"/>
</dbReference>
<dbReference type="OrthoDB" id="2148490at2759"/>
<comment type="caution">
    <text evidence="7">The sequence shown here is derived from an EMBL/GenBank/DDBJ whole genome shotgun (WGS) entry which is preliminary data.</text>
</comment>
<dbReference type="GO" id="GO:0032979">
    <property type="term" value="P:protein insertion into mitochondrial inner membrane from matrix"/>
    <property type="evidence" value="ECO:0007669"/>
    <property type="project" value="TreeGrafter"/>
</dbReference>
<feature type="compositionally biased region" description="Pro residues" evidence="5">
    <location>
        <begin position="63"/>
        <end position="72"/>
    </location>
</feature>
<dbReference type="PANTHER" id="PTHR12428">
    <property type="entry name" value="OXA1"/>
    <property type="match status" value="1"/>
</dbReference>
<dbReference type="GO" id="GO:0032977">
    <property type="term" value="F:membrane insertase activity"/>
    <property type="evidence" value="ECO:0007669"/>
    <property type="project" value="InterPro"/>
</dbReference>
<evidence type="ECO:0000256" key="3">
    <source>
        <dbReference type="ARBA" id="ARBA00022989"/>
    </source>
</evidence>
<keyword evidence="3 6" id="KW-1133">Transmembrane helix</keyword>